<keyword evidence="2" id="KW-0119">Carbohydrate metabolism</keyword>
<dbReference type="EC" id="4.1.1.85" evidence="4"/>
<dbReference type="SMART" id="SM00934">
    <property type="entry name" value="OMPdecase"/>
    <property type="match status" value="1"/>
</dbReference>
<gene>
    <name evidence="4" type="ORF">J2Z62_000536</name>
</gene>
<protein>
    <submittedName>
        <fullName evidence="4">3-dehydro-L-gulonate-6-phosphate decarboxylase</fullName>
        <ecNumber evidence="4">4.1.1.85</ecNumber>
    </submittedName>
</protein>
<dbReference type="InterPro" id="IPR011060">
    <property type="entry name" value="RibuloseP-bd_barrel"/>
</dbReference>
<dbReference type="CDD" id="cd04726">
    <property type="entry name" value="KGPDC_HPS"/>
    <property type="match status" value="1"/>
</dbReference>
<organism evidence="4 5">
    <name type="scientific">Mycoplasmoides fastidiosum</name>
    <dbReference type="NCBI Taxonomy" id="92758"/>
    <lineage>
        <taxon>Bacteria</taxon>
        <taxon>Bacillati</taxon>
        <taxon>Mycoplasmatota</taxon>
        <taxon>Mycoplasmoidales</taxon>
        <taxon>Mycoplasmoidaceae</taxon>
        <taxon>Mycoplasmoides</taxon>
    </lineage>
</organism>
<dbReference type="NCBIfam" id="NF009832">
    <property type="entry name" value="PRK13306.1"/>
    <property type="match status" value="1"/>
</dbReference>
<dbReference type="InterPro" id="IPR041710">
    <property type="entry name" value="HPS/KGPDC"/>
</dbReference>
<reference evidence="4" key="1">
    <citation type="submission" date="2023-07" db="EMBL/GenBank/DDBJ databases">
        <title>Genomic Encyclopedia of Type Strains, Phase IV (KMG-IV): sequencing the most valuable type-strain genomes for metagenomic binning, comparative biology and taxonomic classification.</title>
        <authorList>
            <person name="Goeker M."/>
        </authorList>
    </citation>
    <scope>NUCLEOTIDE SEQUENCE [LARGE SCALE GENOMIC DNA]</scope>
    <source>
        <strain evidence="4">DSM 21204</strain>
    </source>
</reference>
<keyword evidence="5" id="KW-1185">Reference proteome</keyword>
<proteinExistence type="predicted"/>
<feature type="domain" description="Orotidine 5'-phosphate decarboxylase" evidence="3">
    <location>
        <begin position="49"/>
        <end position="252"/>
    </location>
</feature>
<comment type="caution">
    <text evidence="4">The sequence shown here is derived from an EMBL/GenBank/DDBJ whole genome shotgun (WGS) entry which is preliminary data.</text>
</comment>
<dbReference type="InterPro" id="IPR013785">
    <property type="entry name" value="Aldolase_TIM"/>
</dbReference>
<dbReference type="SUPFAM" id="SSF51366">
    <property type="entry name" value="Ribulose-phoshate binding barrel"/>
    <property type="match status" value="1"/>
</dbReference>
<name>A0ABU0LZI9_9BACT</name>
<dbReference type="Pfam" id="PF00215">
    <property type="entry name" value="OMPdecase"/>
    <property type="match status" value="1"/>
</dbReference>
<dbReference type="Gene3D" id="3.20.20.70">
    <property type="entry name" value="Aldolase class I"/>
    <property type="match status" value="1"/>
</dbReference>
<sequence>MNKKTPSSNSAKTSSKTKTKVVSAAKCDIHQVNTRFASDIHKTTQRRPLLQIALDTLSIHEAIQAVKAVEPYVDIVEVGTILLASSGKKAMFILKAAFPDKIIVADMKIADAGSIFSKMAFDSSADLVTVICAADLNTIKSVYKEAQKYPHKPEVQIELTCDFTAKDLADWRKAGATHIVYHRSRDAQAAGKEWGKEDLVKIQELHKAGFKVSITGGLSHKDVKLFKDSSPTIFIAGRTIRGPKAAVEAKAFVHEINKYFCQS</sequence>
<evidence type="ECO:0000313" key="4">
    <source>
        <dbReference type="EMBL" id="MDQ0514098.1"/>
    </source>
</evidence>
<dbReference type="GO" id="GO:0033982">
    <property type="term" value="F:3-dehydro-L-gulonate-6-phosphate decarboxylase activity"/>
    <property type="evidence" value="ECO:0007669"/>
    <property type="project" value="UniProtKB-EC"/>
</dbReference>
<evidence type="ECO:0000256" key="2">
    <source>
        <dbReference type="ARBA" id="ARBA00023277"/>
    </source>
</evidence>
<evidence type="ECO:0000256" key="1">
    <source>
        <dbReference type="ARBA" id="ARBA00023239"/>
    </source>
</evidence>
<dbReference type="PANTHER" id="PTHR35039">
    <property type="entry name" value="3-KETO-L-GULONATE-6-PHOSPHATE DECARBOXYLASE SGBH-RELATED"/>
    <property type="match status" value="1"/>
</dbReference>
<dbReference type="Proteomes" id="UP001240643">
    <property type="component" value="Unassembled WGS sequence"/>
</dbReference>
<dbReference type="RefSeq" id="WP_256547212.1">
    <property type="nucleotide sequence ID" value="NZ_CP101809.1"/>
</dbReference>
<evidence type="ECO:0000259" key="3">
    <source>
        <dbReference type="SMART" id="SM00934"/>
    </source>
</evidence>
<keyword evidence="1 4" id="KW-0456">Lyase</keyword>
<dbReference type="PANTHER" id="PTHR35039:SF3">
    <property type="entry name" value="3-KETO-L-GULONATE-6-PHOSPHATE DECARBOXYLASE SGBH-RELATED"/>
    <property type="match status" value="1"/>
</dbReference>
<accession>A0ABU0LZI9</accession>
<evidence type="ECO:0000313" key="5">
    <source>
        <dbReference type="Proteomes" id="UP001240643"/>
    </source>
</evidence>
<dbReference type="EMBL" id="JAUSWO010000001">
    <property type="protein sequence ID" value="MDQ0514098.1"/>
    <property type="molecule type" value="Genomic_DNA"/>
</dbReference>
<dbReference type="InterPro" id="IPR001754">
    <property type="entry name" value="OMPdeCOase_dom"/>
</dbReference>